<dbReference type="GO" id="GO:0016020">
    <property type="term" value="C:membrane"/>
    <property type="evidence" value="ECO:0007669"/>
    <property type="project" value="TreeGrafter"/>
</dbReference>
<dbReference type="Gene3D" id="3.40.50.1820">
    <property type="entry name" value="alpha/beta hydrolase"/>
    <property type="match status" value="1"/>
</dbReference>
<dbReference type="SUPFAM" id="SSF53474">
    <property type="entry name" value="alpha/beta-Hydrolases"/>
    <property type="match status" value="1"/>
</dbReference>
<dbReference type="InterPro" id="IPR022742">
    <property type="entry name" value="Hydrolase_4"/>
</dbReference>
<keyword evidence="3" id="KW-1185">Reference proteome</keyword>
<reference evidence="2 3" key="1">
    <citation type="journal article" date="2019" name="Genome Biol. Evol.">
        <title>Insights into the evolution of the New World diploid cottons (Gossypium, subgenus Houzingenia) based on genome sequencing.</title>
        <authorList>
            <person name="Grover C.E."/>
            <person name="Arick M.A. 2nd"/>
            <person name="Thrash A."/>
            <person name="Conover J.L."/>
            <person name="Sanders W.S."/>
            <person name="Peterson D.G."/>
            <person name="Frelichowski J.E."/>
            <person name="Scheffler J.A."/>
            <person name="Scheffler B.E."/>
            <person name="Wendel J.F."/>
        </authorList>
    </citation>
    <scope>NUCLEOTIDE SEQUENCE [LARGE SCALE GENOMIC DNA]</scope>
    <source>
        <strain evidence="2">0</strain>
        <tissue evidence="2">Leaf</tissue>
    </source>
</reference>
<dbReference type="Proteomes" id="UP000593560">
    <property type="component" value="Unassembled WGS sequence"/>
</dbReference>
<dbReference type="AlphaFoldDB" id="A0A7J9GXL5"/>
<protein>
    <recommendedName>
        <fullName evidence="1">Serine aminopeptidase S33 domain-containing protein</fullName>
    </recommendedName>
</protein>
<gene>
    <name evidence="2" type="ORF">Gohar_012398</name>
</gene>
<evidence type="ECO:0000313" key="3">
    <source>
        <dbReference type="Proteomes" id="UP000593560"/>
    </source>
</evidence>
<proteinExistence type="predicted"/>
<evidence type="ECO:0000259" key="1">
    <source>
        <dbReference type="Pfam" id="PF12146"/>
    </source>
</evidence>
<evidence type="ECO:0000313" key="2">
    <source>
        <dbReference type="EMBL" id="MBA0802068.1"/>
    </source>
</evidence>
<dbReference type="OrthoDB" id="969567at2759"/>
<comment type="caution">
    <text evidence="2">The sequence shown here is derived from an EMBL/GenBank/DDBJ whole genome shotgun (WGS) entry which is preliminary data.</text>
</comment>
<feature type="domain" description="Serine aminopeptidase S33" evidence="1">
    <location>
        <begin position="149"/>
        <end position="332"/>
    </location>
</feature>
<dbReference type="PANTHER" id="PTHR22753">
    <property type="entry name" value="TRANSMEMBRANE PROTEIN 68"/>
    <property type="match status" value="1"/>
</dbReference>
<sequence>MAAISASTYPAAGVSPFSQRRATSSYGGIRNLSRILAVSTELGGRGTGFGENGKHEKQKLNQKVVKEECEVKPNIYANPEKIPEFEEDKKWLKDYFEECKEMIRSDGGPPRWFSPLECSSSTSPDCPLLLFLPELVKIVERTVRSENYRSPNRPIYLVGESIGACLAISVAARNPDMDLVLVLSNPATSFSQSQLQPLIPLLEMMPDQFPINLPYILSNPLRVLMDNVVKRGPLPQIIGELSQDLATMSSYLPVLADIVPRQTLLWKLNLLKSGSACGNSCLHAVKAQLLILCSGRDQLLPSQEESQRLQKALPDCEIRMFEESGHFLFLEDNVDLVTIIKGASFYRRGKHFDCASDFMPPTPSEFKKLHDSI</sequence>
<dbReference type="PANTHER" id="PTHR22753:SF34">
    <property type="entry name" value="ACYLTRANSFERASE"/>
    <property type="match status" value="1"/>
</dbReference>
<dbReference type="Pfam" id="PF12146">
    <property type="entry name" value="Hydrolase_4"/>
    <property type="match status" value="1"/>
</dbReference>
<name>A0A7J9GXL5_9ROSI</name>
<organism evidence="2 3">
    <name type="scientific">Gossypium harknessii</name>
    <dbReference type="NCBI Taxonomy" id="34285"/>
    <lineage>
        <taxon>Eukaryota</taxon>
        <taxon>Viridiplantae</taxon>
        <taxon>Streptophyta</taxon>
        <taxon>Embryophyta</taxon>
        <taxon>Tracheophyta</taxon>
        <taxon>Spermatophyta</taxon>
        <taxon>Magnoliopsida</taxon>
        <taxon>eudicotyledons</taxon>
        <taxon>Gunneridae</taxon>
        <taxon>Pentapetalae</taxon>
        <taxon>rosids</taxon>
        <taxon>malvids</taxon>
        <taxon>Malvales</taxon>
        <taxon>Malvaceae</taxon>
        <taxon>Malvoideae</taxon>
        <taxon>Gossypium</taxon>
    </lineage>
</organism>
<dbReference type="InterPro" id="IPR029058">
    <property type="entry name" value="AB_hydrolase_fold"/>
</dbReference>
<dbReference type="EMBL" id="JABFAD010000007">
    <property type="protein sequence ID" value="MBA0802068.1"/>
    <property type="molecule type" value="Genomic_DNA"/>
</dbReference>
<feature type="non-terminal residue" evidence="2">
    <location>
        <position position="1"/>
    </location>
</feature>
<accession>A0A7J9GXL5</accession>